<evidence type="ECO:0000256" key="2">
    <source>
        <dbReference type="ARBA" id="ARBA00023015"/>
    </source>
</evidence>
<evidence type="ECO:0000256" key="5">
    <source>
        <dbReference type="ARBA" id="ARBA00023242"/>
    </source>
</evidence>
<keyword evidence="11" id="KW-1185">Reference proteome</keyword>
<dbReference type="GO" id="GO:0006355">
    <property type="term" value="P:regulation of DNA-templated transcription"/>
    <property type="evidence" value="ECO:0007669"/>
    <property type="project" value="UniProtKB-ARBA"/>
</dbReference>
<protein>
    <submittedName>
        <fullName evidence="10">Uncharacterized protein</fullName>
    </submittedName>
</protein>
<evidence type="ECO:0000256" key="4">
    <source>
        <dbReference type="ARBA" id="ARBA00023163"/>
    </source>
</evidence>
<reference evidence="10 11" key="1">
    <citation type="submission" date="2024-01" db="EMBL/GenBank/DDBJ databases">
        <title>The genomes of 5 underutilized Papilionoideae crops provide insights into root nodulation and disease resistanc.</title>
        <authorList>
            <person name="Yuan L."/>
        </authorList>
    </citation>
    <scope>NUCLEOTIDE SEQUENCE [LARGE SCALE GENOMIC DNA]</scope>
    <source>
        <strain evidence="10">ZHUSHIDOU_FW_LH</strain>
        <tissue evidence="10">Leaf</tissue>
    </source>
</reference>
<feature type="compositionally biased region" description="Low complexity" evidence="6">
    <location>
        <begin position="305"/>
        <end position="316"/>
    </location>
</feature>
<dbReference type="InterPro" id="IPR006447">
    <property type="entry name" value="Myb_dom_plants"/>
</dbReference>
<evidence type="ECO:0000313" key="11">
    <source>
        <dbReference type="Proteomes" id="UP001372338"/>
    </source>
</evidence>
<comment type="caution">
    <text evidence="10">The sequence shown here is derived from an EMBL/GenBank/DDBJ whole genome shotgun (WGS) entry which is preliminary data.</text>
</comment>
<feature type="region of interest" description="Disordered" evidence="6">
    <location>
        <begin position="218"/>
        <end position="240"/>
    </location>
</feature>
<dbReference type="Gene3D" id="1.10.10.60">
    <property type="entry name" value="Homeodomain-like"/>
    <property type="match status" value="1"/>
</dbReference>
<evidence type="ECO:0000259" key="9">
    <source>
        <dbReference type="PROSITE" id="PS51294"/>
    </source>
</evidence>
<dbReference type="GO" id="GO:0003677">
    <property type="term" value="F:DNA binding"/>
    <property type="evidence" value="ECO:0007669"/>
    <property type="project" value="UniProtKB-KW"/>
</dbReference>
<dbReference type="SMART" id="SM00717">
    <property type="entry name" value="SANT"/>
    <property type="match status" value="2"/>
</dbReference>
<feature type="compositionally biased region" description="Low complexity" evidence="6">
    <location>
        <begin position="256"/>
        <end position="284"/>
    </location>
</feature>
<feature type="domain" description="HTH myb-type" evidence="9">
    <location>
        <begin position="120"/>
        <end position="176"/>
    </location>
</feature>
<name>A0AAN9FSQ8_CROPI</name>
<comment type="subcellular location">
    <subcellularLocation>
        <location evidence="1">Nucleus</location>
    </subcellularLocation>
</comment>
<dbReference type="SUPFAM" id="SSF46689">
    <property type="entry name" value="Homeodomain-like"/>
    <property type="match status" value="1"/>
</dbReference>
<dbReference type="PANTHER" id="PTHR44191:SF62">
    <property type="entry name" value="OS04G0341900 PROTEIN"/>
    <property type="match status" value="1"/>
</dbReference>
<keyword evidence="5" id="KW-0539">Nucleus</keyword>
<dbReference type="PROSITE" id="PS51293">
    <property type="entry name" value="SANT"/>
    <property type="match status" value="1"/>
</dbReference>
<evidence type="ECO:0000256" key="6">
    <source>
        <dbReference type="SAM" id="MobiDB-lite"/>
    </source>
</evidence>
<accession>A0AAN9FSQ8</accession>
<keyword evidence="2" id="KW-0805">Transcription regulation</keyword>
<feature type="domain" description="SANT" evidence="8">
    <location>
        <begin position="128"/>
        <end position="176"/>
    </location>
</feature>
<dbReference type="PROSITE" id="PS51294">
    <property type="entry name" value="HTH_MYB"/>
    <property type="match status" value="1"/>
</dbReference>
<dbReference type="Pfam" id="PF00249">
    <property type="entry name" value="Myb_DNA-binding"/>
    <property type="match status" value="1"/>
</dbReference>
<dbReference type="InterPro" id="IPR052245">
    <property type="entry name" value="Plant_Stress_Dev_TF"/>
</dbReference>
<evidence type="ECO:0000256" key="1">
    <source>
        <dbReference type="ARBA" id="ARBA00004123"/>
    </source>
</evidence>
<feature type="compositionally biased region" description="Pro residues" evidence="6">
    <location>
        <begin position="83"/>
        <end position="99"/>
    </location>
</feature>
<feature type="compositionally biased region" description="Low complexity" evidence="6">
    <location>
        <begin position="218"/>
        <end position="238"/>
    </location>
</feature>
<feature type="region of interest" description="Disordered" evidence="6">
    <location>
        <begin position="255"/>
        <end position="331"/>
    </location>
</feature>
<dbReference type="EMBL" id="JAYWIO010000003">
    <property type="protein sequence ID" value="KAK7277323.1"/>
    <property type="molecule type" value="Genomic_DNA"/>
</dbReference>
<dbReference type="PANTHER" id="PTHR44191">
    <property type="entry name" value="TRANSCRIPTION FACTOR KUA1"/>
    <property type="match status" value="1"/>
</dbReference>
<dbReference type="InterPro" id="IPR017884">
    <property type="entry name" value="SANT_dom"/>
</dbReference>
<evidence type="ECO:0000259" key="8">
    <source>
        <dbReference type="PROSITE" id="PS51293"/>
    </source>
</evidence>
<feature type="region of interest" description="Disordered" evidence="6">
    <location>
        <begin position="82"/>
        <end position="131"/>
    </location>
</feature>
<evidence type="ECO:0000313" key="10">
    <source>
        <dbReference type="EMBL" id="KAK7277323.1"/>
    </source>
</evidence>
<gene>
    <name evidence="10" type="ORF">RIF29_18474</name>
</gene>
<dbReference type="InterPro" id="IPR001005">
    <property type="entry name" value="SANT/Myb"/>
</dbReference>
<dbReference type="NCBIfam" id="TIGR01557">
    <property type="entry name" value="myb_SHAQKYF"/>
    <property type="match status" value="1"/>
</dbReference>
<proteinExistence type="predicted"/>
<dbReference type="CDD" id="cd00167">
    <property type="entry name" value="SANT"/>
    <property type="match status" value="1"/>
</dbReference>
<dbReference type="PROSITE" id="PS50090">
    <property type="entry name" value="MYB_LIKE"/>
    <property type="match status" value="1"/>
</dbReference>
<feature type="compositionally biased region" description="Polar residues" evidence="6">
    <location>
        <begin position="317"/>
        <end position="329"/>
    </location>
</feature>
<dbReference type="GO" id="GO:0005634">
    <property type="term" value="C:nucleus"/>
    <property type="evidence" value="ECO:0007669"/>
    <property type="project" value="UniProtKB-SubCell"/>
</dbReference>
<dbReference type="Proteomes" id="UP001372338">
    <property type="component" value="Unassembled WGS sequence"/>
</dbReference>
<dbReference type="InterPro" id="IPR017930">
    <property type="entry name" value="Myb_dom"/>
</dbReference>
<sequence length="372" mass="42450">MNNTDEFKCETLELARELVKPWTRDDYDKAFKQAFVMFPPNHPNCWDIIATLIPSLWPPLYMQHRFENLRYDQFIAELSDSYPIPPSMQPQPQPQPPLVPTMSSTSEEEQQQRPPNSSSSSSKKRTHWTEDEHRSFLRGLVQYGRGDWISISNNLLPSKTPCQIASHAQKYFLRQGATKKRRKSIHDITTQESYKAVVPPRQVDTQNCLLNPYDVVMQQQQQSQDSDIAKQQQQGQAQPMADLGDDVQDLIWKELQQQQQQQQSQDSDIAEQQQQGQAQPMQQGNIGSPLPHDDWELTPSDDAAQQQQGLQQEQTQPMSDPNPSTNLSQHMDGFGFGIISDIAIEESQLMNCHGSLALLSNSDLDNLIDFSC</sequence>
<keyword evidence="3" id="KW-0238">DNA-binding</keyword>
<dbReference type="InterPro" id="IPR009057">
    <property type="entry name" value="Homeodomain-like_sf"/>
</dbReference>
<dbReference type="AlphaFoldDB" id="A0AAN9FSQ8"/>
<keyword evidence="4" id="KW-0804">Transcription</keyword>
<evidence type="ECO:0000259" key="7">
    <source>
        <dbReference type="PROSITE" id="PS50090"/>
    </source>
</evidence>
<organism evidence="10 11">
    <name type="scientific">Crotalaria pallida</name>
    <name type="common">Smooth rattlebox</name>
    <name type="synonym">Crotalaria striata</name>
    <dbReference type="NCBI Taxonomy" id="3830"/>
    <lineage>
        <taxon>Eukaryota</taxon>
        <taxon>Viridiplantae</taxon>
        <taxon>Streptophyta</taxon>
        <taxon>Embryophyta</taxon>
        <taxon>Tracheophyta</taxon>
        <taxon>Spermatophyta</taxon>
        <taxon>Magnoliopsida</taxon>
        <taxon>eudicotyledons</taxon>
        <taxon>Gunneridae</taxon>
        <taxon>Pentapetalae</taxon>
        <taxon>rosids</taxon>
        <taxon>fabids</taxon>
        <taxon>Fabales</taxon>
        <taxon>Fabaceae</taxon>
        <taxon>Papilionoideae</taxon>
        <taxon>50 kb inversion clade</taxon>
        <taxon>genistoids sensu lato</taxon>
        <taxon>core genistoids</taxon>
        <taxon>Crotalarieae</taxon>
        <taxon>Crotalaria</taxon>
    </lineage>
</organism>
<feature type="domain" description="Myb-like" evidence="7">
    <location>
        <begin position="120"/>
        <end position="172"/>
    </location>
</feature>
<evidence type="ECO:0000256" key="3">
    <source>
        <dbReference type="ARBA" id="ARBA00023125"/>
    </source>
</evidence>